<sequence>MGDPHRRLFEFAGRVAPVGGLTTSNREGKEDGSLSTQNTLLHVDFKPLDPGVCPKARLHNAKRNLQRYSSGQPHCAGLDV</sequence>
<name>A0A7Z7IAU5_9BURK</name>
<organism evidence="1 2">
    <name type="scientific">Caballeronia arationis</name>
    <dbReference type="NCBI Taxonomy" id="1777142"/>
    <lineage>
        <taxon>Bacteria</taxon>
        <taxon>Pseudomonadati</taxon>
        <taxon>Pseudomonadota</taxon>
        <taxon>Betaproteobacteria</taxon>
        <taxon>Burkholderiales</taxon>
        <taxon>Burkholderiaceae</taxon>
        <taxon>Caballeronia</taxon>
    </lineage>
</organism>
<proteinExistence type="predicted"/>
<keyword evidence="2" id="KW-1185">Reference proteome</keyword>
<dbReference type="Proteomes" id="UP000219522">
    <property type="component" value="Unassembled WGS sequence"/>
</dbReference>
<comment type="caution">
    <text evidence="1">The sequence shown here is derived from an EMBL/GenBank/DDBJ whole genome shotgun (WGS) entry which is preliminary data.</text>
</comment>
<accession>A0A7Z7IAU5</accession>
<reference evidence="1 2" key="1">
    <citation type="submission" date="2017-09" db="EMBL/GenBank/DDBJ databases">
        <authorList>
            <person name="Varghese N."/>
            <person name="Submissions S."/>
        </authorList>
    </citation>
    <scope>NUCLEOTIDE SEQUENCE [LARGE SCALE GENOMIC DNA]</scope>
    <source>
        <strain evidence="1 2">OK806</strain>
    </source>
</reference>
<dbReference type="AlphaFoldDB" id="A0A7Z7IAU5"/>
<evidence type="ECO:0000313" key="1">
    <source>
        <dbReference type="EMBL" id="SOE82514.1"/>
    </source>
</evidence>
<protein>
    <submittedName>
        <fullName evidence="1">Uncharacterized protein</fullName>
    </submittedName>
</protein>
<evidence type="ECO:0000313" key="2">
    <source>
        <dbReference type="Proteomes" id="UP000219522"/>
    </source>
</evidence>
<gene>
    <name evidence="1" type="ORF">SAMN05446927_5849</name>
</gene>
<dbReference type="EMBL" id="OCSU01000002">
    <property type="protein sequence ID" value="SOE82514.1"/>
    <property type="molecule type" value="Genomic_DNA"/>
</dbReference>